<dbReference type="GO" id="GO:0045751">
    <property type="term" value="P:negative regulation of Toll signaling pathway"/>
    <property type="evidence" value="ECO:0007669"/>
    <property type="project" value="UniProtKB-ARBA"/>
</dbReference>
<keyword evidence="4" id="KW-0378">Hydrolase</keyword>
<dbReference type="PROSITE" id="PS50208">
    <property type="entry name" value="CASPASE_P20"/>
    <property type="match status" value="1"/>
</dbReference>
<dbReference type="OMA" id="WRNIRRG"/>
<keyword evidence="6" id="KW-0865">Zymogen</keyword>
<evidence type="ECO:0000259" key="10">
    <source>
        <dbReference type="PROSITE" id="PS50208"/>
    </source>
</evidence>
<feature type="region of interest" description="Disordered" evidence="8">
    <location>
        <begin position="1"/>
        <end position="27"/>
    </location>
</feature>
<dbReference type="InterPro" id="IPR002398">
    <property type="entry name" value="Pept_C14"/>
</dbReference>
<dbReference type="PANTHER" id="PTHR10454">
    <property type="entry name" value="CASPASE"/>
    <property type="match status" value="1"/>
</dbReference>
<dbReference type="InterPro" id="IPR015917">
    <property type="entry name" value="Pept_C14A"/>
</dbReference>
<dbReference type="PANTHER" id="PTHR10454:SF245">
    <property type="entry name" value="CASPASE-RELATED"/>
    <property type="match status" value="1"/>
</dbReference>
<dbReference type="RefSeq" id="XP_001944994.1">
    <property type="nucleotide sequence ID" value="XM_001944959.5"/>
</dbReference>
<evidence type="ECO:0000313" key="12">
    <source>
        <dbReference type="Proteomes" id="UP000007819"/>
    </source>
</evidence>
<reference evidence="11" key="2">
    <citation type="submission" date="2022-06" db="UniProtKB">
        <authorList>
            <consortium name="EnsemblMetazoa"/>
        </authorList>
    </citation>
    <scope>IDENTIFICATION</scope>
</reference>
<dbReference type="GO" id="GO:0045476">
    <property type="term" value="P:nurse cell apoptotic process"/>
    <property type="evidence" value="ECO:0007669"/>
    <property type="project" value="UniProtKB-ARBA"/>
</dbReference>
<comment type="similarity">
    <text evidence="1 7">Belongs to the peptidase C14A family.</text>
</comment>
<dbReference type="InterPro" id="IPR011600">
    <property type="entry name" value="Pept_C14_caspase"/>
</dbReference>
<dbReference type="GO" id="GO:0004197">
    <property type="term" value="F:cysteine-type endopeptidase activity"/>
    <property type="evidence" value="ECO:0007669"/>
    <property type="project" value="InterPro"/>
</dbReference>
<evidence type="ECO:0000256" key="4">
    <source>
        <dbReference type="ARBA" id="ARBA00022801"/>
    </source>
</evidence>
<evidence type="ECO:0000256" key="7">
    <source>
        <dbReference type="RuleBase" id="RU003971"/>
    </source>
</evidence>
<dbReference type="GO" id="GO:0016322">
    <property type="term" value="P:neuron remodeling"/>
    <property type="evidence" value="ECO:0007669"/>
    <property type="project" value="UniProtKB-ARBA"/>
</dbReference>
<reference evidence="12" key="1">
    <citation type="submission" date="2010-06" db="EMBL/GenBank/DDBJ databases">
        <authorList>
            <person name="Jiang H."/>
            <person name="Abraham K."/>
            <person name="Ali S."/>
            <person name="Alsbrooks S.L."/>
            <person name="Anim B.N."/>
            <person name="Anosike U.S."/>
            <person name="Attaway T."/>
            <person name="Bandaranaike D.P."/>
            <person name="Battles P.K."/>
            <person name="Bell S.N."/>
            <person name="Bell A.V."/>
            <person name="Beltran B."/>
            <person name="Bickham C."/>
            <person name="Bustamante Y."/>
            <person name="Caleb T."/>
            <person name="Canada A."/>
            <person name="Cardenas V."/>
            <person name="Carter K."/>
            <person name="Chacko J."/>
            <person name="Chandrabose M.N."/>
            <person name="Chavez D."/>
            <person name="Chavez A."/>
            <person name="Chen L."/>
            <person name="Chu H.-S."/>
            <person name="Claassen K.J."/>
            <person name="Cockrell R."/>
            <person name="Collins M."/>
            <person name="Cooper J.A."/>
            <person name="Cree A."/>
            <person name="Curry S.M."/>
            <person name="Da Y."/>
            <person name="Dao M.D."/>
            <person name="Das B."/>
            <person name="Davila M.-L."/>
            <person name="Davy-Carroll L."/>
            <person name="Denson S."/>
            <person name="Dinh H."/>
            <person name="Ebong V.E."/>
            <person name="Edwards J.R."/>
            <person name="Egan A."/>
            <person name="El-Daye J."/>
            <person name="Escobedo L."/>
            <person name="Fernandez S."/>
            <person name="Fernando P.R."/>
            <person name="Flagg N."/>
            <person name="Forbes L.D."/>
            <person name="Fowler R.G."/>
            <person name="Fu Q."/>
            <person name="Gabisi R.A."/>
            <person name="Ganer J."/>
            <person name="Garbino Pronczuk A."/>
            <person name="Garcia R.M."/>
            <person name="Garner T."/>
            <person name="Garrett T.E."/>
            <person name="Gonzalez D.A."/>
            <person name="Hamid H."/>
            <person name="Hawkins E.S."/>
            <person name="Hirani K."/>
            <person name="Hogues M.E."/>
            <person name="Hollins B."/>
            <person name="Hsiao C.-H."/>
            <person name="Jabil R."/>
            <person name="James M.L."/>
            <person name="Jhangiani S.N."/>
            <person name="Johnson B."/>
            <person name="Johnson Q."/>
            <person name="Joshi V."/>
            <person name="Kalu J.B."/>
            <person name="Kam C."/>
            <person name="Kashfia A."/>
            <person name="Keebler J."/>
            <person name="Kisamo H."/>
            <person name="Kovar C.L."/>
            <person name="Lago L.A."/>
            <person name="Lai C.-Y."/>
            <person name="Laidlaw J."/>
            <person name="Lara F."/>
            <person name="Le T.-K."/>
            <person name="Lee S.L."/>
            <person name="Legall F.H."/>
            <person name="Lemon S.J."/>
            <person name="Lewis L.R."/>
            <person name="Li B."/>
            <person name="Liu Y."/>
            <person name="Liu Y.-S."/>
            <person name="Lopez J."/>
            <person name="Lozado R.J."/>
            <person name="Lu J."/>
            <person name="Madu R.C."/>
            <person name="Maheshwari M."/>
            <person name="Maheshwari R."/>
            <person name="Malloy K."/>
            <person name="Martinez E."/>
            <person name="Mathew T."/>
            <person name="Mercado I.C."/>
            <person name="Mercado C."/>
            <person name="Meyer B."/>
            <person name="Montgomery K."/>
            <person name="Morgan M.B."/>
            <person name="Munidasa M."/>
            <person name="Nazareth L.V."/>
            <person name="Nelson J."/>
            <person name="Ng B.M."/>
            <person name="Nguyen N.B."/>
            <person name="Nguyen P.Q."/>
            <person name="Nguyen T."/>
            <person name="Obregon M."/>
            <person name="Okwuonu G.O."/>
            <person name="Onwere C.G."/>
            <person name="Orozco G."/>
            <person name="Parra A."/>
            <person name="Patel S."/>
            <person name="Patil S."/>
            <person name="Perez A."/>
            <person name="Perez Y."/>
            <person name="Pham C."/>
            <person name="Primus E.L."/>
            <person name="Pu L.-L."/>
            <person name="Puazo M."/>
            <person name="Qin X."/>
            <person name="Quiroz J.B."/>
            <person name="Reese J."/>
            <person name="Richards S."/>
            <person name="Rives C.M."/>
            <person name="Robberts R."/>
            <person name="Ruiz S.J."/>
            <person name="Ruiz M.J."/>
            <person name="Santibanez J."/>
            <person name="Schneider B.W."/>
            <person name="Sisson I."/>
            <person name="Smith M."/>
            <person name="Sodergren E."/>
            <person name="Song X.-Z."/>
            <person name="Song B.B."/>
            <person name="Summersgill H."/>
            <person name="Thelus R."/>
            <person name="Thornton R.D."/>
            <person name="Trejos Z.Y."/>
            <person name="Usmani K."/>
            <person name="Vattathil S."/>
            <person name="Villasana D."/>
            <person name="Walker D.L."/>
            <person name="Wang S."/>
            <person name="Wang K."/>
            <person name="White C.S."/>
            <person name="Williams A.C."/>
            <person name="Williamson J."/>
            <person name="Wilson K."/>
            <person name="Woghiren I.O."/>
            <person name="Woodworth J.R."/>
            <person name="Worley K.C."/>
            <person name="Wright R.A."/>
            <person name="Wu W."/>
            <person name="Young L."/>
            <person name="Zhang L."/>
            <person name="Zhang J."/>
            <person name="Zhu Y."/>
            <person name="Muzny D.M."/>
            <person name="Weinstock G."/>
            <person name="Gibbs R.A."/>
        </authorList>
    </citation>
    <scope>NUCLEOTIDE SEQUENCE [LARGE SCALE GENOMIC DNA]</scope>
    <source>
        <strain evidence="12">LSR1</strain>
    </source>
</reference>
<dbReference type="OrthoDB" id="6116485at2759"/>
<feature type="domain" description="Caspase family p20" evidence="10">
    <location>
        <begin position="79"/>
        <end position="205"/>
    </location>
</feature>
<proteinExistence type="inferred from homology"/>
<evidence type="ECO:0000256" key="1">
    <source>
        <dbReference type="ARBA" id="ARBA00010134"/>
    </source>
</evidence>
<dbReference type="GO" id="GO:0006508">
    <property type="term" value="P:proteolysis"/>
    <property type="evidence" value="ECO:0007669"/>
    <property type="project" value="UniProtKB-KW"/>
</dbReference>
<evidence type="ECO:0000256" key="3">
    <source>
        <dbReference type="ARBA" id="ARBA00022703"/>
    </source>
</evidence>
<dbReference type="KEGG" id="api:100162302"/>
<evidence type="ECO:0000256" key="6">
    <source>
        <dbReference type="ARBA" id="ARBA00023145"/>
    </source>
</evidence>
<dbReference type="GeneID" id="100162302"/>
<dbReference type="FunFam" id="3.40.50.1460:FF:000001">
    <property type="entry name" value="Caspase-3 preproprotein"/>
    <property type="match status" value="1"/>
</dbReference>
<keyword evidence="2" id="KW-0645">Protease</keyword>
<keyword evidence="12" id="KW-1185">Reference proteome</keyword>
<feature type="domain" description="Caspase family p10" evidence="9">
    <location>
        <begin position="220"/>
        <end position="313"/>
    </location>
</feature>
<accession>A0A8R1VZC4</accession>
<dbReference type="PROSITE" id="PS50207">
    <property type="entry name" value="CASPASE_P10"/>
    <property type="match status" value="1"/>
</dbReference>
<dbReference type="InterPro" id="IPR029030">
    <property type="entry name" value="Caspase-like_dom_sf"/>
</dbReference>
<dbReference type="InterPro" id="IPR002138">
    <property type="entry name" value="Pept_C14_p10"/>
</dbReference>
<dbReference type="Pfam" id="PF00656">
    <property type="entry name" value="Peptidase_C14"/>
    <property type="match status" value="1"/>
</dbReference>
<dbReference type="PRINTS" id="PR00376">
    <property type="entry name" value="IL1BCENZYME"/>
</dbReference>
<dbReference type="Gene3D" id="3.40.50.1460">
    <property type="match status" value="1"/>
</dbReference>
<evidence type="ECO:0008006" key="13">
    <source>
        <dbReference type="Google" id="ProtNLM"/>
    </source>
</evidence>
<keyword evidence="3" id="KW-0053">Apoptosis</keyword>
<dbReference type="CDD" id="cd00032">
    <property type="entry name" value="CASc"/>
    <property type="match status" value="1"/>
</dbReference>
<dbReference type="EnsemblMetazoa" id="XM_001944959.5">
    <property type="protein sequence ID" value="XP_001944994.1"/>
    <property type="gene ID" value="LOC100162302"/>
</dbReference>
<dbReference type="GO" id="GO:0043525">
    <property type="term" value="P:positive regulation of neuron apoptotic process"/>
    <property type="evidence" value="ECO:0007669"/>
    <property type="project" value="TreeGrafter"/>
</dbReference>
<dbReference type="GO" id="GO:0005737">
    <property type="term" value="C:cytoplasm"/>
    <property type="evidence" value="ECO:0007669"/>
    <property type="project" value="TreeGrafter"/>
</dbReference>
<keyword evidence="5" id="KW-0788">Thiol protease</keyword>
<dbReference type="SUPFAM" id="SSF52129">
    <property type="entry name" value="Caspase-like"/>
    <property type="match status" value="1"/>
</dbReference>
<organism evidence="11 12">
    <name type="scientific">Acyrthosiphon pisum</name>
    <name type="common">Pea aphid</name>
    <dbReference type="NCBI Taxonomy" id="7029"/>
    <lineage>
        <taxon>Eukaryota</taxon>
        <taxon>Metazoa</taxon>
        <taxon>Ecdysozoa</taxon>
        <taxon>Arthropoda</taxon>
        <taxon>Hexapoda</taxon>
        <taxon>Insecta</taxon>
        <taxon>Pterygota</taxon>
        <taxon>Neoptera</taxon>
        <taxon>Paraneoptera</taxon>
        <taxon>Hemiptera</taxon>
        <taxon>Sternorrhyncha</taxon>
        <taxon>Aphidomorpha</taxon>
        <taxon>Aphidoidea</taxon>
        <taxon>Aphididae</taxon>
        <taxon>Macrosiphini</taxon>
        <taxon>Acyrthosiphon</taxon>
    </lineage>
</organism>
<evidence type="ECO:0000256" key="8">
    <source>
        <dbReference type="SAM" id="MobiDB-lite"/>
    </source>
</evidence>
<evidence type="ECO:0000259" key="9">
    <source>
        <dbReference type="PROSITE" id="PS50207"/>
    </source>
</evidence>
<dbReference type="AlphaFoldDB" id="A0A8R1VZC4"/>
<protein>
    <recommendedName>
        <fullName evidence="13">Caspase-1</fullName>
    </recommendedName>
</protein>
<evidence type="ECO:0000256" key="2">
    <source>
        <dbReference type="ARBA" id="ARBA00022670"/>
    </source>
</evidence>
<evidence type="ECO:0000256" key="5">
    <source>
        <dbReference type="ARBA" id="ARBA00022807"/>
    </source>
</evidence>
<dbReference type="InterPro" id="IPR033139">
    <property type="entry name" value="Caspase_cys_AS"/>
</dbReference>
<dbReference type="PROSITE" id="PS01122">
    <property type="entry name" value="CASPASE_CYS"/>
    <property type="match status" value="1"/>
</dbReference>
<dbReference type="GO" id="GO:1990525">
    <property type="term" value="F:BIR domain binding"/>
    <property type="evidence" value="ECO:0007669"/>
    <property type="project" value="UniProtKB-ARBA"/>
</dbReference>
<dbReference type="Proteomes" id="UP000007819">
    <property type="component" value="Chromosome A2"/>
</dbReference>
<dbReference type="SMART" id="SM00115">
    <property type="entry name" value="CASc"/>
    <property type="match status" value="1"/>
</dbReference>
<sequence length="315" mass="36232">MQKNENSKYFQYKHGNHDTNTKHNSTRTPQINKLKEFNQPGKDTSDAGSFYSCLSTPNKGFGVSSTDKDAWYYNMHHTKRGKAIIFNHEHFQVKNKNFESRAGTEMDCRNLEITLNNLGFSVIPYENLTLDELNDKIDYWAKKDYTKHDCFLMAVLSHGEEGIIYAKDRGYKPENILWGRFTGDKCITLAGKPKLFFIQACQGDQLDSGVQLRTQVDGPSSFKIPIYADMLIAYSTVPNFVAWRNLKGSWFIEALCDALNKYGYVHDLLTILTLVNHKVAIEFESNSIDPKMNKKKQIPCITSMLTRFVKFEKEN</sequence>
<dbReference type="InterPro" id="IPR001309">
    <property type="entry name" value="Pept_C14_p20"/>
</dbReference>
<evidence type="ECO:0000313" key="11">
    <source>
        <dbReference type="EnsemblMetazoa" id="XP_001944994.1"/>
    </source>
</evidence>
<name>A0A8R1VZC4_ACYPI</name>